<keyword evidence="7" id="KW-1185">Reference proteome</keyword>
<reference evidence="6 7" key="1">
    <citation type="submission" date="2020-08" db="EMBL/GenBank/DDBJ databases">
        <authorList>
            <person name="Newling K."/>
            <person name="Davey J."/>
            <person name="Forrester S."/>
        </authorList>
    </citation>
    <scope>NUCLEOTIDE SEQUENCE [LARGE SCALE GENOMIC DNA]</scope>
    <source>
        <strain evidence="7">Crithidia deanei Carvalho (ATCC PRA-265)</strain>
    </source>
</reference>
<dbReference type="InterPro" id="IPR045853">
    <property type="entry name" value="Pep_chain_release_fac_I_sf"/>
</dbReference>
<accession>A0A7G2CDJ0</accession>
<dbReference type="SUPFAM" id="SSF75620">
    <property type="entry name" value="Release factor"/>
    <property type="match status" value="1"/>
</dbReference>
<protein>
    <submittedName>
        <fullName evidence="6">RF-1 domain containing protein, putative</fullName>
    </submittedName>
</protein>
<feature type="domain" description="Prokaryotic-type class I peptide chain release factors" evidence="5">
    <location>
        <begin position="110"/>
        <end position="178"/>
    </location>
</feature>
<evidence type="ECO:0000256" key="3">
    <source>
        <dbReference type="ARBA" id="ARBA00022946"/>
    </source>
</evidence>
<comment type="similarity">
    <text evidence="2">Belongs to the prokaryotic/mitochondrial release factor family.</text>
</comment>
<dbReference type="PANTHER" id="PTHR46203:SF1">
    <property type="entry name" value="MITOCHONDRIAL TRANSLATION RELEASE FACTOR IN RESCUE"/>
    <property type="match status" value="1"/>
</dbReference>
<keyword evidence="4" id="KW-0496">Mitochondrion</keyword>
<keyword evidence="3" id="KW-0809">Transit peptide</keyword>
<proteinExistence type="inferred from homology"/>
<gene>
    <name evidence="6" type="ORF">ADEAN_000539400</name>
</gene>
<dbReference type="InterPro" id="IPR052405">
    <property type="entry name" value="Mito_Transl_Release_Factor"/>
</dbReference>
<organism evidence="6 7">
    <name type="scientific">Angomonas deanei</name>
    <dbReference type="NCBI Taxonomy" id="59799"/>
    <lineage>
        <taxon>Eukaryota</taxon>
        <taxon>Discoba</taxon>
        <taxon>Euglenozoa</taxon>
        <taxon>Kinetoplastea</taxon>
        <taxon>Metakinetoplastina</taxon>
        <taxon>Trypanosomatida</taxon>
        <taxon>Trypanosomatidae</taxon>
        <taxon>Strigomonadinae</taxon>
        <taxon>Angomonas</taxon>
    </lineage>
</organism>
<dbReference type="EMBL" id="LR877154">
    <property type="protein sequence ID" value="CAD2217908.1"/>
    <property type="molecule type" value="Genomic_DNA"/>
</dbReference>
<sequence length="317" mass="37041">MLRRLSLINTNQCALCLLMTTRFSGQRPNNKRYSMSNKKGRVAASKNNIATLKKLNKKNAKEFFDALPPRDKLDVLRVLHLKRTSRHAGHQSSKLPRYRSALFERWYIFKEEDVREESTLGRGPGGQATNRRMQTVILKHVPSDIIVKFSRFPSLHLNRRAARDLLNERLEEHLLGVDSVLGRRKMLRERRARRRKKVVEYLAKKGGKLNCHCLLKDVYDFHNGQGYLPPSVLREMGYDEGSRVDIKHLFECECKNIWPIIQSCYRTHPQSPELMCYLLPLPQEGDYANFEKCKTDKVLRQNVEKFLFILIEIFGCV</sequence>
<dbReference type="VEuPathDB" id="TriTrypDB:ADEAN_000539400"/>
<evidence type="ECO:0000256" key="1">
    <source>
        <dbReference type="ARBA" id="ARBA00004173"/>
    </source>
</evidence>
<name>A0A7G2CDJ0_9TRYP</name>
<comment type="subcellular location">
    <subcellularLocation>
        <location evidence="1">Mitochondrion</location>
    </subcellularLocation>
</comment>
<evidence type="ECO:0000256" key="4">
    <source>
        <dbReference type="ARBA" id="ARBA00023128"/>
    </source>
</evidence>
<dbReference type="GO" id="GO:0003747">
    <property type="term" value="F:translation release factor activity"/>
    <property type="evidence" value="ECO:0007669"/>
    <property type="project" value="InterPro"/>
</dbReference>
<evidence type="ECO:0000313" key="7">
    <source>
        <dbReference type="Proteomes" id="UP000515908"/>
    </source>
</evidence>
<dbReference type="Proteomes" id="UP000515908">
    <property type="component" value="Chromosome 10"/>
</dbReference>
<dbReference type="Pfam" id="PF00472">
    <property type="entry name" value="RF-1"/>
    <property type="match status" value="1"/>
</dbReference>
<evidence type="ECO:0000259" key="5">
    <source>
        <dbReference type="Pfam" id="PF00472"/>
    </source>
</evidence>
<dbReference type="PANTHER" id="PTHR46203">
    <property type="entry name" value="PROBABLE PEPTIDE CHAIN RELEASE FACTOR C12ORF65"/>
    <property type="match status" value="1"/>
</dbReference>
<evidence type="ECO:0000256" key="2">
    <source>
        <dbReference type="ARBA" id="ARBA00010835"/>
    </source>
</evidence>
<dbReference type="Gene3D" id="3.30.160.20">
    <property type="match status" value="1"/>
</dbReference>
<dbReference type="InterPro" id="IPR000352">
    <property type="entry name" value="Pep_chain_release_fac_I"/>
</dbReference>
<dbReference type="GO" id="GO:0005739">
    <property type="term" value="C:mitochondrion"/>
    <property type="evidence" value="ECO:0007669"/>
    <property type="project" value="UniProtKB-SubCell"/>
</dbReference>
<dbReference type="OrthoDB" id="277888at2759"/>
<dbReference type="AlphaFoldDB" id="A0A7G2CDJ0"/>
<evidence type="ECO:0000313" key="6">
    <source>
        <dbReference type="EMBL" id="CAD2217908.1"/>
    </source>
</evidence>